<dbReference type="OrthoDB" id="8054520at2759"/>
<proteinExistence type="predicted"/>
<dbReference type="KEGG" id="scac:106088237"/>
<name>A0A1I8PME6_STOCA</name>
<dbReference type="VEuPathDB" id="VectorBase:SCAU009395"/>
<keyword evidence="2" id="KW-0812">Transmembrane</keyword>
<protein>
    <submittedName>
        <fullName evidence="3">Uncharacterized protein</fullName>
    </submittedName>
</protein>
<feature type="transmembrane region" description="Helical" evidence="2">
    <location>
        <begin position="126"/>
        <end position="147"/>
    </location>
</feature>
<organism evidence="3 4">
    <name type="scientific">Stomoxys calcitrans</name>
    <name type="common">Stable fly</name>
    <name type="synonym">Conops calcitrans</name>
    <dbReference type="NCBI Taxonomy" id="35570"/>
    <lineage>
        <taxon>Eukaryota</taxon>
        <taxon>Metazoa</taxon>
        <taxon>Ecdysozoa</taxon>
        <taxon>Arthropoda</taxon>
        <taxon>Hexapoda</taxon>
        <taxon>Insecta</taxon>
        <taxon>Pterygota</taxon>
        <taxon>Neoptera</taxon>
        <taxon>Endopterygota</taxon>
        <taxon>Diptera</taxon>
        <taxon>Brachycera</taxon>
        <taxon>Muscomorpha</taxon>
        <taxon>Muscoidea</taxon>
        <taxon>Muscidae</taxon>
        <taxon>Stomoxys</taxon>
    </lineage>
</organism>
<evidence type="ECO:0000256" key="1">
    <source>
        <dbReference type="SAM" id="MobiDB-lite"/>
    </source>
</evidence>
<reference evidence="3" key="1">
    <citation type="submission" date="2020-05" db="UniProtKB">
        <authorList>
            <consortium name="EnsemblMetazoa"/>
        </authorList>
    </citation>
    <scope>IDENTIFICATION</scope>
    <source>
        <strain evidence="3">USDA</strain>
    </source>
</reference>
<keyword evidence="4" id="KW-1185">Reference proteome</keyword>
<feature type="compositionally biased region" description="Low complexity" evidence="1">
    <location>
        <begin position="433"/>
        <end position="444"/>
    </location>
</feature>
<dbReference type="Proteomes" id="UP000095300">
    <property type="component" value="Unassembled WGS sequence"/>
</dbReference>
<dbReference type="EnsemblMetazoa" id="SCAU009395-RA">
    <property type="protein sequence ID" value="SCAU009395-PA"/>
    <property type="gene ID" value="SCAU009395"/>
</dbReference>
<evidence type="ECO:0000313" key="3">
    <source>
        <dbReference type="EnsemblMetazoa" id="SCAU009395-PA"/>
    </source>
</evidence>
<evidence type="ECO:0000313" key="4">
    <source>
        <dbReference type="Proteomes" id="UP000095300"/>
    </source>
</evidence>
<keyword evidence="2" id="KW-1133">Transmembrane helix</keyword>
<feature type="compositionally biased region" description="Polar residues" evidence="1">
    <location>
        <begin position="417"/>
        <end position="432"/>
    </location>
</feature>
<keyword evidence="2" id="KW-0472">Membrane</keyword>
<gene>
    <name evidence="3" type="primary">106088237</name>
</gene>
<evidence type="ECO:0000256" key="2">
    <source>
        <dbReference type="SAM" id="Phobius"/>
    </source>
</evidence>
<sequence length="457" mass="51256">MTKMGVLHIKPFQNDHQPNTFMEQFCRTIHPDLQLATICFNWFEQAIKHCQKKMAVVATPSYYLWTKIKNTIFPPVNTELMSQTQPIPIHPKRLSLINCQDLQGKMIRDYLQRTQRNAAESAINALLWQIMLALMGVVALVTLLLVVMNKYGKIPSRPRGRKKSELGVTCNVLQSINAKRSLNRAKNELRLLKIRPLLQPEDLLAPDGSTTMVIKISSKLSFFQSLVSGELETTTRLYRLPKYQRESLRAYKFQRETLQKALEFLDETKGKLRLLLVFEKDVATESFNSQIGEGDENTKTLQLVSEAVAQWDNVDIQRTSGVETLDESLCYSDIDTGDRTLTPCSSLAYEKEVSEAGSKSACSLESPQKKKLPSKSIDTCIPRASPVGKKLLFEEKMLTSVADRNTPRSSLVGKAGSSLSNSPQKTPISNRQSKPGSSGIPSPKFHSRLAPSVIAKK</sequence>
<dbReference type="AlphaFoldDB" id="A0A1I8PME6"/>
<feature type="region of interest" description="Disordered" evidence="1">
    <location>
        <begin position="403"/>
        <end position="457"/>
    </location>
</feature>
<accession>A0A1I8PME6</accession>